<reference evidence="2" key="1">
    <citation type="submission" date="2020-03" db="EMBL/GenBank/DDBJ databases">
        <authorList>
            <person name="Olsen N.S."/>
            <person name="Forero-Junco L."/>
            <person name="Kot W."/>
            <person name="Hansen L.H."/>
        </authorList>
    </citation>
    <scope>NUCLEOTIDE SEQUENCE [LARGE SCALE GENOMIC DNA]</scope>
</reference>
<name>A0A6H2A8P3_9CAUD</name>
<protein>
    <submittedName>
        <fullName evidence="1">Uncharacterized protein</fullName>
    </submittedName>
</protein>
<gene>
    <name evidence="1" type="ORF">fnug_7</name>
</gene>
<organism evidence="1 2">
    <name type="scientific">Pseudomonas phage fnug</name>
    <dbReference type="NCBI Taxonomy" id="2719836"/>
    <lineage>
        <taxon>Viruses</taxon>
        <taxon>Duplodnaviria</taxon>
        <taxon>Heunggongvirae</taxon>
        <taxon>Uroviricota</taxon>
        <taxon>Caudoviricetes</taxon>
        <taxon>Chimalliviridae</taxon>
        <taxon>Phikzvirus</taxon>
        <taxon>Phikzvirus phiKZ</taxon>
    </lineage>
</organism>
<sequence length="85" mass="9785">MNGELNTMYIVIHRDESERHELTVGNPKDLIAILVILENSDKVIEYKVIDSDAGVVKDFRYSFGWGDGFFTKNAKDNFNWNKSSK</sequence>
<proteinExistence type="predicted"/>
<evidence type="ECO:0000313" key="2">
    <source>
        <dbReference type="Proteomes" id="UP000502535"/>
    </source>
</evidence>
<dbReference type="Proteomes" id="UP000502535">
    <property type="component" value="Segment"/>
</dbReference>
<dbReference type="EMBL" id="MT133560">
    <property type="protein sequence ID" value="QJB22650.1"/>
    <property type="molecule type" value="Genomic_DNA"/>
</dbReference>
<accession>A0A6H2A8P3</accession>
<evidence type="ECO:0000313" key="1">
    <source>
        <dbReference type="EMBL" id="QJB22650.1"/>
    </source>
</evidence>